<proteinExistence type="predicted"/>
<evidence type="ECO:0000256" key="1">
    <source>
        <dbReference type="SAM" id="SignalP"/>
    </source>
</evidence>
<dbReference type="Proteomes" id="UP000030752">
    <property type="component" value="Unassembled WGS sequence"/>
</dbReference>
<organism evidence="2 3">
    <name type="scientific">Cyphellophora europaea (strain CBS 101466)</name>
    <name type="common">Phialophora europaea</name>
    <dbReference type="NCBI Taxonomy" id="1220924"/>
    <lineage>
        <taxon>Eukaryota</taxon>
        <taxon>Fungi</taxon>
        <taxon>Dikarya</taxon>
        <taxon>Ascomycota</taxon>
        <taxon>Pezizomycotina</taxon>
        <taxon>Eurotiomycetes</taxon>
        <taxon>Chaetothyriomycetidae</taxon>
        <taxon>Chaetothyriales</taxon>
        <taxon>Cyphellophoraceae</taxon>
        <taxon>Cyphellophora</taxon>
    </lineage>
</organism>
<dbReference type="InParanoid" id="W2S8P8"/>
<evidence type="ECO:0008006" key="4">
    <source>
        <dbReference type="Google" id="ProtNLM"/>
    </source>
</evidence>
<dbReference type="HOGENOM" id="CLU_1137954_0_0_1"/>
<dbReference type="VEuPathDB" id="FungiDB:HMPREF1541_09881"/>
<feature type="chain" id="PRO_5004825645" description="EF-hand domain-containing protein" evidence="1">
    <location>
        <begin position="21"/>
        <end position="244"/>
    </location>
</feature>
<keyword evidence="1" id="KW-0732">Signal</keyword>
<protein>
    <recommendedName>
        <fullName evidence="4">EF-hand domain-containing protein</fullName>
    </recommendedName>
</protein>
<keyword evidence="3" id="KW-1185">Reference proteome</keyword>
<evidence type="ECO:0000313" key="2">
    <source>
        <dbReference type="EMBL" id="ETN45005.1"/>
    </source>
</evidence>
<sequence length="244" mass="24364">MPRITLIQALALAFARTAFAAPIPISLPNPNPNSNFLGSLSTVTSNLDTLTTATQAHPGNFSGADDANVDASPALDDLTTAVSDLTGDIAIASGDNEGSVDVGDAGNVNLGDVSDVVDVGDVVGGISEIADVGDVGDIGDVDVGHVGDITNDIGDVASGTDLNVDDLMVSDFVQSLLGRVTVSELVGGLGLDASDAAGMGDWDLSRVASVEDLAGELGVSVEELQAVLQELEVDGAGAFDGEAS</sequence>
<dbReference type="GeneID" id="19977220"/>
<feature type="signal peptide" evidence="1">
    <location>
        <begin position="1"/>
        <end position="20"/>
    </location>
</feature>
<name>W2S8P8_CYPE1</name>
<accession>W2S8P8</accession>
<dbReference type="EMBL" id="KB822713">
    <property type="protein sequence ID" value="ETN45005.1"/>
    <property type="molecule type" value="Genomic_DNA"/>
</dbReference>
<reference evidence="2 3" key="1">
    <citation type="submission" date="2013-03" db="EMBL/GenBank/DDBJ databases">
        <title>The Genome Sequence of Phialophora europaea CBS 101466.</title>
        <authorList>
            <consortium name="The Broad Institute Genomics Platform"/>
            <person name="Cuomo C."/>
            <person name="de Hoog S."/>
            <person name="Gorbushina A."/>
            <person name="Walker B."/>
            <person name="Young S.K."/>
            <person name="Zeng Q."/>
            <person name="Gargeya S."/>
            <person name="Fitzgerald M."/>
            <person name="Haas B."/>
            <person name="Abouelleil A."/>
            <person name="Allen A.W."/>
            <person name="Alvarado L."/>
            <person name="Arachchi H.M."/>
            <person name="Berlin A.M."/>
            <person name="Chapman S.B."/>
            <person name="Gainer-Dewar J."/>
            <person name="Goldberg J."/>
            <person name="Griggs A."/>
            <person name="Gujja S."/>
            <person name="Hansen M."/>
            <person name="Howarth C."/>
            <person name="Imamovic A."/>
            <person name="Ireland A."/>
            <person name="Larimer J."/>
            <person name="McCowan C."/>
            <person name="Murphy C."/>
            <person name="Pearson M."/>
            <person name="Poon T.W."/>
            <person name="Priest M."/>
            <person name="Roberts A."/>
            <person name="Saif S."/>
            <person name="Shea T."/>
            <person name="Sisk P."/>
            <person name="Sykes S."/>
            <person name="Wortman J."/>
            <person name="Nusbaum C."/>
            <person name="Birren B."/>
        </authorList>
    </citation>
    <scope>NUCLEOTIDE SEQUENCE [LARGE SCALE GENOMIC DNA]</scope>
    <source>
        <strain evidence="2 3">CBS 101466</strain>
    </source>
</reference>
<evidence type="ECO:0000313" key="3">
    <source>
        <dbReference type="Proteomes" id="UP000030752"/>
    </source>
</evidence>
<dbReference type="AlphaFoldDB" id="W2S8P8"/>
<gene>
    <name evidence="2" type="ORF">HMPREF1541_09881</name>
</gene>
<dbReference type="RefSeq" id="XP_008712775.1">
    <property type="nucleotide sequence ID" value="XM_008714553.1"/>
</dbReference>